<keyword evidence="1" id="KW-0949">S-adenosyl-L-methionine</keyword>
<gene>
    <name evidence="6" type="ORF">LCGC14_0253960</name>
</gene>
<reference evidence="6" key="1">
    <citation type="journal article" date="2015" name="Nature">
        <title>Complex archaea that bridge the gap between prokaryotes and eukaryotes.</title>
        <authorList>
            <person name="Spang A."/>
            <person name="Saw J.H."/>
            <person name="Jorgensen S.L."/>
            <person name="Zaremba-Niedzwiedzka K."/>
            <person name="Martijn J."/>
            <person name="Lind A.E."/>
            <person name="van Eijk R."/>
            <person name="Schleper C."/>
            <person name="Guy L."/>
            <person name="Ettema T.J."/>
        </authorList>
    </citation>
    <scope>NUCLEOTIDE SEQUENCE</scope>
</reference>
<feature type="domain" description="Radical SAM core" evidence="5">
    <location>
        <begin position="13"/>
        <end position="224"/>
    </location>
</feature>
<sequence length="678" mass="75036">MAHDHAGRSGGQPHAPRLIAWEVTRSCMLACKHCRAAAKPTPYEGELSTEECFRLLDNIAAFSKPIIILTGGEPMLRPDIYDIAAYGTKLGLRMVMAPCGALIDDESAAKILASGIEQISISLDGATAASHDAFRGVEGAFDSALRGIEAAKRQGLGFQINTTITQVNLDELPAILDLAKRLGANVFNPFLLVPTGRGRELIDQEISPAQYEQTLRWLAEVQQDNDIPIRVTCAPHYQRIVRQMGLHKSGGHAAKGCMGGQQFAFISHLGKVQICGFLEAEAGDLREADLDFQKIWETSELFLQMRDLDGYHGRCGGCEFARVCGGCRARAFALTGDYLGEEPFCTHQPKRRDTVERDDLDDRLLSLIQTDFPVTVRPFDTLAETFDTDAAQIIQRINRLQRAGVIRRLGAVFDSKSLGYVSTLVAASVPAERLDEVAATVSELSGVTHNYRREHAYNLWFTLTAESAQRQQDILADLASRTRAAFFPMPALAVYKIRVDFRLGDAGPAAKAPSPARQSGDVVSLDDQQKQLVRRLQESISLADQPFDKLADEIGWPTHRVIEQIDDWRQAGVIRRFGAVVDHHRLGFAANGMAVFRVGDDEIDDVGRRLAERAEISHCYHRPPLEGFDYNLFAMVHAQTPEQVEAIVADIASRIGPYEHTVLFSTTEYKKVSMKYFV</sequence>
<dbReference type="InterPro" id="IPR036390">
    <property type="entry name" value="WH_DNA-bd_sf"/>
</dbReference>
<dbReference type="AlphaFoldDB" id="A0A0F9U3Q2"/>
<dbReference type="SFLD" id="SFLDG01386">
    <property type="entry name" value="main_SPASM_domain-containing"/>
    <property type="match status" value="1"/>
</dbReference>
<name>A0A0F9U3Q2_9ZZZZ</name>
<dbReference type="Pfam" id="PF04055">
    <property type="entry name" value="Radical_SAM"/>
    <property type="match status" value="1"/>
</dbReference>
<dbReference type="NCBIfam" id="TIGR04085">
    <property type="entry name" value="rSAM_more_4Fe4S"/>
    <property type="match status" value="1"/>
</dbReference>
<comment type="caution">
    <text evidence="6">The sequence shown here is derived from an EMBL/GenBank/DDBJ whole genome shotgun (WGS) entry which is preliminary data.</text>
</comment>
<dbReference type="GO" id="GO:0003824">
    <property type="term" value="F:catalytic activity"/>
    <property type="evidence" value="ECO:0007669"/>
    <property type="project" value="InterPro"/>
</dbReference>
<evidence type="ECO:0000313" key="6">
    <source>
        <dbReference type="EMBL" id="KKN87865.1"/>
    </source>
</evidence>
<dbReference type="CDD" id="cd21123">
    <property type="entry name" value="SPASM_MftC-like"/>
    <property type="match status" value="1"/>
</dbReference>
<dbReference type="PANTHER" id="PTHR11228:SF34">
    <property type="entry name" value="TUNGSTEN-CONTAINING ALDEHYDE FERREDOXIN OXIDOREDUCTASE COFACTOR MODIFYING PROTEIN"/>
    <property type="match status" value="1"/>
</dbReference>
<dbReference type="SFLD" id="SFLDS00029">
    <property type="entry name" value="Radical_SAM"/>
    <property type="match status" value="1"/>
</dbReference>
<keyword evidence="2" id="KW-0479">Metal-binding</keyword>
<dbReference type="SUPFAM" id="SSF102114">
    <property type="entry name" value="Radical SAM enzymes"/>
    <property type="match status" value="1"/>
</dbReference>
<organism evidence="6">
    <name type="scientific">marine sediment metagenome</name>
    <dbReference type="NCBI Taxonomy" id="412755"/>
    <lineage>
        <taxon>unclassified sequences</taxon>
        <taxon>metagenomes</taxon>
        <taxon>ecological metagenomes</taxon>
    </lineage>
</organism>
<dbReference type="InterPro" id="IPR013785">
    <property type="entry name" value="Aldolase_TIM"/>
</dbReference>
<dbReference type="InterPro" id="IPR023885">
    <property type="entry name" value="4Fe4S-binding_SPASM_dom"/>
</dbReference>
<dbReference type="Gene3D" id="3.30.70.3460">
    <property type="match status" value="2"/>
</dbReference>
<dbReference type="Gene3D" id="1.10.10.10">
    <property type="entry name" value="Winged helix-like DNA-binding domain superfamily/Winged helix DNA-binding domain"/>
    <property type="match status" value="1"/>
</dbReference>
<evidence type="ECO:0000256" key="4">
    <source>
        <dbReference type="ARBA" id="ARBA00023014"/>
    </source>
</evidence>
<evidence type="ECO:0000259" key="5">
    <source>
        <dbReference type="PROSITE" id="PS51918"/>
    </source>
</evidence>
<accession>A0A0F9U3Q2</accession>
<dbReference type="InterPro" id="IPR036388">
    <property type="entry name" value="WH-like_DNA-bd_sf"/>
</dbReference>
<dbReference type="SFLD" id="SFLDG01067">
    <property type="entry name" value="SPASM/twitch_domain_containing"/>
    <property type="match status" value="1"/>
</dbReference>
<dbReference type="InterPro" id="IPR050377">
    <property type="entry name" value="Radical_SAM_PqqE_MftC-like"/>
</dbReference>
<evidence type="ECO:0000256" key="2">
    <source>
        <dbReference type="ARBA" id="ARBA00022723"/>
    </source>
</evidence>
<protein>
    <recommendedName>
        <fullName evidence="5">Radical SAM core domain-containing protein</fullName>
    </recommendedName>
</protein>
<dbReference type="SUPFAM" id="SSF46785">
    <property type="entry name" value="Winged helix' DNA-binding domain"/>
    <property type="match status" value="1"/>
</dbReference>
<dbReference type="CDD" id="cd01335">
    <property type="entry name" value="Radical_SAM"/>
    <property type="match status" value="1"/>
</dbReference>
<dbReference type="Pfam" id="PF22451">
    <property type="entry name" value="NirdL-like_HTH"/>
    <property type="match status" value="2"/>
</dbReference>
<dbReference type="PROSITE" id="PS51918">
    <property type="entry name" value="RADICAL_SAM"/>
    <property type="match status" value="1"/>
</dbReference>
<dbReference type="InterPro" id="IPR040523">
    <property type="entry name" value="AsnC_trans_reg2"/>
</dbReference>
<keyword evidence="3" id="KW-0408">Iron</keyword>
<dbReference type="Pfam" id="PF17805">
    <property type="entry name" value="AsnC_trans_reg2"/>
    <property type="match status" value="2"/>
</dbReference>
<dbReference type="InterPro" id="IPR007197">
    <property type="entry name" value="rSAM"/>
</dbReference>
<dbReference type="InterPro" id="IPR053953">
    <property type="entry name" value="NirdL-like_HTH"/>
</dbReference>
<dbReference type="GO" id="GO:0046872">
    <property type="term" value="F:metal ion binding"/>
    <property type="evidence" value="ECO:0007669"/>
    <property type="project" value="UniProtKB-KW"/>
</dbReference>
<evidence type="ECO:0000256" key="1">
    <source>
        <dbReference type="ARBA" id="ARBA00022691"/>
    </source>
</evidence>
<dbReference type="InterPro" id="IPR058240">
    <property type="entry name" value="rSAM_sf"/>
</dbReference>
<evidence type="ECO:0000256" key="3">
    <source>
        <dbReference type="ARBA" id="ARBA00023004"/>
    </source>
</evidence>
<proteinExistence type="predicted"/>
<dbReference type="Gene3D" id="3.20.20.70">
    <property type="entry name" value="Aldolase class I"/>
    <property type="match status" value="1"/>
</dbReference>
<dbReference type="EMBL" id="LAZR01000133">
    <property type="protein sequence ID" value="KKN87865.1"/>
    <property type="molecule type" value="Genomic_DNA"/>
</dbReference>
<dbReference type="PANTHER" id="PTHR11228">
    <property type="entry name" value="RADICAL SAM DOMAIN PROTEIN"/>
    <property type="match status" value="1"/>
</dbReference>
<keyword evidence="4" id="KW-0411">Iron-sulfur</keyword>
<dbReference type="GO" id="GO:0051536">
    <property type="term" value="F:iron-sulfur cluster binding"/>
    <property type="evidence" value="ECO:0007669"/>
    <property type="project" value="UniProtKB-KW"/>
</dbReference>